<dbReference type="Gene3D" id="3.40.50.12690">
    <property type="match status" value="1"/>
</dbReference>
<name>A0A7D9EHB5_PARCT</name>
<proteinExistence type="predicted"/>
<reference evidence="1" key="1">
    <citation type="submission" date="2020-04" db="EMBL/GenBank/DDBJ databases">
        <authorList>
            <person name="Alioto T."/>
            <person name="Alioto T."/>
            <person name="Gomez Garrido J."/>
        </authorList>
    </citation>
    <scope>NUCLEOTIDE SEQUENCE</scope>
    <source>
        <strain evidence="1">A484AB</strain>
    </source>
</reference>
<dbReference type="Proteomes" id="UP001152795">
    <property type="component" value="Unassembled WGS sequence"/>
</dbReference>
<keyword evidence="2" id="KW-1185">Reference proteome</keyword>
<organism evidence="1 2">
    <name type="scientific">Paramuricea clavata</name>
    <name type="common">Red gorgonian</name>
    <name type="synonym">Violescent sea-whip</name>
    <dbReference type="NCBI Taxonomy" id="317549"/>
    <lineage>
        <taxon>Eukaryota</taxon>
        <taxon>Metazoa</taxon>
        <taxon>Cnidaria</taxon>
        <taxon>Anthozoa</taxon>
        <taxon>Octocorallia</taxon>
        <taxon>Malacalcyonacea</taxon>
        <taxon>Plexauridae</taxon>
        <taxon>Paramuricea</taxon>
    </lineage>
</organism>
<dbReference type="AlphaFoldDB" id="A0A7D9EHB5"/>
<dbReference type="OrthoDB" id="10072345at2759"/>
<comment type="caution">
    <text evidence="1">The sequence shown here is derived from an EMBL/GenBank/DDBJ whole genome shotgun (WGS) entry which is preliminary data.</text>
</comment>
<gene>
    <name evidence="1" type="ORF">PACLA_8A044205</name>
</gene>
<evidence type="ECO:0000313" key="1">
    <source>
        <dbReference type="EMBL" id="CAB4009184.1"/>
    </source>
</evidence>
<accession>A0A7D9EHB5</accession>
<evidence type="ECO:0000313" key="2">
    <source>
        <dbReference type="Proteomes" id="UP001152795"/>
    </source>
</evidence>
<sequence length="180" mass="20530">MENVNDDVAATTSKNRAKEVVVIVGDSLIKNVVGASVSKTDPNHYYVVKAFPGANLSDMEDFIKPITRKSPEKIIFICWNERLKEFSCKSNCRFTTESDDPDKGRLANYCDDTHLTYASNDIDDIDHHFNEDLAKRFGYSYSPEFGEAFKAQDLDICIRILDFGEAFKARDLDIRILDIW</sequence>
<dbReference type="EMBL" id="CACRXK020006369">
    <property type="protein sequence ID" value="CAB4009184.1"/>
    <property type="molecule type" value="Genomic_DNA"/>
</dbReference>
<protein>
    <submittedName>
        <fullName evidence="1">Uncharacterized protein</fullName>
    </submittedName>
</protein>